<dbReference type="EMBL" id="SPHZ02000010">
    <property type="protein sequence ID" value="KAF0896675.1"/>
    <property type="molecule type" value="Genomic_DNA"/>
</dbReference>
<protein>
    <submittedName>
        <fullName evidence="2">Uncharacterized protein</fullName>
    </submittedName>
</protein>
<reference evidence="2 3" key="1">
    <citation type="submission" date="2019-11" db="EMBL/GenBank/DDBJ databases">
        <title>Whole genome sequence of Oryza granulata.</title>
        <authorList>
            <person name="Li W."/>
        </authorList>
    </citation>
    <scope>NUCLEOTIDE SEQUENCE [LARGE SCALE GENOMIC DNA]</scope>
    <source>
        <strain evidence="3">cv. Menghai</strain>
        <tissue evidence="2">Leaf</tissue>
    </source>
</reference>
<gene>
    <name evidence="2" type="ORF">E2562_027020</name>
</gene>
<proteinExistence type="predicted"/>
<evidence type="ECO:0000256" key="1">
    <source>
        <dbReference type="SAM" id="MobiDB-lite"/>
    </source>
</evidence>
<dbReference type="AlphaFoldDB" id="A0A6G1C7M4"/>
<feature type="region of interest" description="Disordered" evidence="1">
    <location>
        <begin position="29"/>
        <end position="50"/>
    </location>
</feature>
<name>A0A6G1C7M4_9ORYZ</name>
<organism evidence="2 3">
    <name type="scientific">Oryza meyeriana var. granulata</name>
    <dbReference type="NCBI Taxonomy" id="110450"/>
    <lineage>
        <taxon>Eukaryota</taxon>
        <taxon>Viridiplantae</taxon>
        <taxon>Streptophyta</taxon>
        <taxon>Embryophyta</taxon>
        <taxon>Tracheophyta</taxon>
        <taxon>Spermatophyta</taxon>
        <taxon>Magnoliopsida</taxon>
        <taxon>Liliopsida</taxon>
        <taxon>Poales</taxon>
        <taxon>Poaceae</taxon>
        <taxon>BOP clade</taxon>
        <taxon>Oryzoideae</taxon>
        <taxon>Oryzeae</taxon>
        <taxon>Oryzinae</taxon>
        <taxon>Oryza</taxon>
        <taxon>Oryza meyeriana</taxon>
    </lineage>
</organism>
<feature type="compositionally biased region" description="Low complexity" evidence="1">
    <location>
        <begin position="39"/>
        <end position="50"/>
    </location>
</feature>
<evidence type="ECO:0000313" key="2">
    <source>
        <dbReference type="EMBL" id="KAF0896675.1"/>
    </source>
</evidence>
<dbReference type="Proteomes" id="UP000479710">
    <property type="component" value="Unassembled WGS sequence"/>
</dbReference>
<comment type="caution">
    <text evidence="2">The sequence shown here is derived from an EMBL/GenBank/DDBJ whole genome shotgun (WGS) entry which is preliminary data.</text>
</comment>
<keyword evidence="3" id="KW-1185">Reference proteome</keyword>
<sequence length="67" mass="6612">MSSGNSGNSSTVVSICGLTGIQVQLDLKSNGKGSNAKKAPAGRSRASVSAAGGRLLAGQLGRGRVLR</sequence>
<evidence type="ECO:0000313" key="3">
    <source>
        <dbReference type="Proteomes" id="UP000479710"/>
    </source>
</evidence>
<accession>A0A6G1C7M4</accession>